<proteinExistence type="predicted"/>
<organism evidence="2 3">
    <name type="scientific">Sclerotinia borealis (strain F-4128)</name>
    <dbReference type="NCBI Taxonomy" id="1432307"/>
    <lineage>
        <taxon>Eukaryota</taxon>
        <taxon>Fungi</taxon>
        <taxon>Dikarya</taxon>
        <taxon>Ascomycota</taxon>
        <taxon>Pezizomycotina</taxon>
        <taxon>Leotiomycetes</taxon>
        <taxon>Helotiales</taxon>
        <taxon>Sclerotiniaceae</taxon>
        <taxon>Sclerotinia</taxon>
    </lineage>
</organism>
<dbReference type="Proteomes" id="UP000019487">
    <property type="component" value="Unassembled WGS sequence"/>
</dbReference>
<gene>
    <name evidence="2" type="ORF">SBOR_8359</name>
</gene>
<comment type="caution">
    <text evidence="2">The sequence shown here is derived from an EMBL/GenBank/DDBJ whole genome shotgun (WGS) entry which is preliminary data.</text>
</comment>
<evidence type="ECO:0000256" key="1">
    <source>
        <dbReference type="SAM" id="MobiDB-lite"/>
    </source>
</evidence>
<evidence type="ECO:0000313" key="3">
    <source>
        <dbReference type="Proteomes" id="UP000019487"/>
    </source>
</evidence>
<feature type="region of interest" description="Disordered" evidence="1">
    <location>
        <begin position="100"/>
        <end position="127"/>
    </location>
</feature>
<dbReference type="OrthoDB" id="3520712at2759"/>
<evidence type="ECO:0000313" key="2">
    <source>
        <dbReference type="EMBL" id="ESZ91266.1"/>
    </source>
</evidence>
<accession>W9C5W3</accession>
<sequence length="391" mass="43380">MDMAKVRIDADPFRLKSLKSYSLEDVQTLSHRTLRAVPDFGSFFVSLADVTRLPSQEVSRRLRQAGAHQRQGDPNYVTGENLGLSSPISASRATSVISSCSIPENKNDDGTYPEIDDPSNPTPDQDTEWTISVVPALATITGLNTNMGPPERVGPGVAEPAVFQPRAENDVNSSFSPDQPADYEEQIDRTKHEAVSANMASQFISTIVDLYSNEPGENAFITEFFLSPNTFKLVSPHLNCTCQDDGGLWRIQFDNRAWINKKSELVCSLEVKSSYSQADSSGNGAISHTTLAQQFCELLGSVMSLVVDEKHEELDAVKRRRFLISVHQTDITIVYCNFSSKYLRYIYSKEPLSDPPHITLHQSCKFDLSDPTGRREAAEAIIALNEYFDAN</sequence>
<protein>
    <submittedName>
        <fullName evidence="2">Uncharacterized protein</fullName>
    </submittedName>
</protein>
<name>W9C5W3_SCLBF</name>
<feature type="region of interest" description="Disordered" evidence="1">
    <location>
        <begin position="61"/>
        <end position="83"/>
    </location>
</feature>
<dbReference type="HOGENOM" id="CLU_037149_0_0_1"/>
<keyword evidence="3" id="KW-1185">Reference proteome</keyword>
<reference evidence="2 3" key="1">
    <citation type="journal article" date="2014" name="Genome Announc.">
        <title>Draft genome sequence of Sclerotinia borealis, a psychrophilic plant pathogenic fungus.</title>
        <authorList>
            <person name="Mardanov A.V."/>
            <person name="Beletsky A.V."/>
            <person name="Kadnikov V.V."/>
            <person name="Ignatov A.N."/>
            <person name="Ravin N.V."/>
        </authorList>
    </citation>
    <scope>NUCLEOTIDE SEQUENCE [LARGE SCALE GENOMIC DNA]</scope>
    <source>
        <strain evidence="3">F-4157</strain>
    </source>
</reference>
<dbReference type="EMBL" id="AYSA01000522">
    <property type="protein sequence ID" value="ESZ91266.1"/>
    <property type="molecule type" value="Genomic_DNA"/>
</dbReference>
<dbReference type="AlphaFoldDB" id="W9C5W3"/>